<evidence type="ECO:0000256" key="8">
    <source>
        <dbReference type="ARBA" id="ARBA00023669"/>
    </source>
</evidence>
<dbReference type="EC" id="4.2.1.1" evidence="2 13"/>
<evidence type="ECO:0000313" key="17">
    <source>
        <dbReference type="EMBL" id="QIK38974.1"/>
    </source>
</evidence>
<organism evidence="17 18">
    <name type="scientific">Caldichromatium japonicum</name>
    <dbReference type="NCBI Taxonomy" id="2699430"/>
    <lineage>
        <taxon>Bacteria</taxon>
        <taxon>Pseudomonadati</taxon>
        <taxon>Pseudomonadota</taxon>
        <taxon>Gammaproteobacteria</taxon>
        <taxon>Chromatiales</taxon>
        <taxon>Chromatiaceae</taxon>
        <taxon>Caldichromatium</taxon>
    </lineage>
</organism>
<comment type="subcellular location">
    <subcellularLocation>
        <location evidence="7">Carboxysome</location>
    </subcellularLocation>
</comment>
<feature type="domain" description="Carboxysome Shell Carbonic Anhydrase catalytic" evidence="15">
    <location>
        <begin position="154"/>
        <end position="385"/>
    </location>
</feature>
<feature type="domain" description="Carboxysome Shell Carbonic Anhydrase C-terminal" evidence="14">
    <location>
        <begin position="386"/>
        <end position="494"/>
    </location>
</feature>
<dbReference type="InterPro" id="IPR043065">
    <property type="entry name" value="CsoSCA_N_sf"/>
</dbReference>
<dbReference type="Pfam" id="PF20687">
    <property type="entry name" value="CsoSCA_N"/>
    <property type="match status" value="1"/>
</dbReference>
<evidence type="ECO:0000256" key="6">
    <source>
        <dbReference type="ARBA" id="ARBA00023300"/>
    </source>
</evidence>
<keyword evidence="4" id="KW-0862">Zinc</keyword>
<dbReference type="Gene3D" id="3.30.1330.140">
    <property type="entry name" value="Carboxysome Shell Carbonic Anhydrase, C-terminal domain"/>
    <property type="match status" value="1"/>
</dbReference>
<dbReference type="GO" id="GO:0046872">
    <property type="term" value="F:metal ion binding"/>
    <property type="evidence" value="ECO:0007669"/>
    <property type="project" value="UniProtKB-KW"/>
</dbReference>
<keyword evidence="3" id="KW-0479">Metal-binding</keyword>
<sequence length="509" mass="57321">MRIRPKPQLRRRIQTLRRSTYLSAQPLSAASEEPMLAALRRLDRSGQHPLTRADENQRLYDYEQRVKGAFARIVPSLKIIAARLPDEGFEDWAQVQARQLLGFQLPQNLLEDAWVSGLDRRALFAHATFETFRAVSDEYFRADPLGDRAQSESFMRFLLECGFHAMNVTPCSDGRQAHVIRYVLRLPIGAVQRRANAGAMFDIEEALGRWSNVELRRFREGLPNTADSPTRYLKVLVYHYSSHDPEHEGCAAHGSNTREAAKAGREQLRAFREAVENTYCCGASIEVLLLGVDTDTDRLRIHLPDAQGEPDLDRFIDAGALYGETLHLDPDGAQALIRERLAHPADGPAPPLGMQRLMARLIEGNISQLDYVRAYHGGQYPDIGHEERFIGVGMDFPEIHLRNLTYFSFLRTLEEGTCNLDVGIKIFKRLHVSHGLPIPIVIRSEYSGQVPGARERAISHCERLDSAIAQRYPDLVMDGLLYTYWTIRDSQGGSLEPVGGSLVGGRRAT</sequence>
<evidence type="ECO:0000313" key="18">
    <source>
        <dbReference type="Proteomes" id="UP000502699"/>
    </source>
</evidence>
<dbReference type="Pfam" id="PF20686">
    <property type="entry name" value="CsoSCA_cat"/>
    <property type="match status" value="1"/>
</dbReference>
<dbReference type="InterPro" id="IPR048620">
    <property type="entry name" value="CsoSCA_C"/>
</dbReference>
<dbReference type="InterPro" id="IPR048619">
    <property type="entry name" value="CsoSCA_N"/>
</dbReference>
<dbReference type="GO" id="GO:0015977">
    <property type="term" value="P:carbon fixation"/>
    <property type="evidence" value="ECO:0007669"/>
    <property type="project" value="UniProtKB-UniRule"/>
</dbReference>
<evidence type="ECO:0000256" key="11">
    <source>
        <dbReference type="ARBA" id="ARBA00024446"/>
    </source>
</evidence>
<dbReference type="EMBL" id="CP048029">
    <property type="protein sequence ID" value="QIK38974.1"/>
    <property type="molecule type" value="Genomic_DNA"/>
</dbReference>
<accession>A0A6G7VG60</accession>
<proteinExistence type="inferred from homology"/>
<evidence type="ECO:0000256" key="1">
    <source>
        <dbReference type="ARBA" id="ARBA00001947"/>
    </source>
</evidence>
<evidence type="ECO:0000256" key="2">
    <source>
        <dbReference type="ARBA" id="ARBA00012925"/>
    </source>
</evidence>
<evidence type="ECO:0000259" key="14">
    <source>
        <dbReference type="Pfam" id="PF08936"/>
    </source>
</evidence>
<evidence type="ECO:0000256" key="3">
    <source>
        <dbReference type="ARBA" id="ARBA00022723"/>
    </source>
</evidence>
<comment type="cofactor">
    <cofactor evidence="1">
        <name>Zn(2+)</name>
        <dbReference type="ChEBI" id="CHEBI:29105"/>
    </cofactor>
</comment>
<name>A0A6G7VG60_9GAMM</name>
<evidence type="ECO:0000256" key="7">
    <source>
        <dbReference type="ARBA" id="ARBA00023587"/>
    </source>
</evidence>
<evidence type="ECO:0000256" key="12">
    <source>
        <dbReference type="ARBA" id="ARBA00048348"/>
    </source>
</evidence>
<evidence type="ECO:0000256" key="13">
    <source>
        <dbReference type="NCBIfam" id="TIGR02701"/>
    </source>
</evidence>
<keyword evidence="18" id="KW-1185">Reference proteome</keyword>
<keyword evidence="8" id="KW-1282">Carboxysome</keyword>
<dbReference type="GO" id="GO:0004089">
    <property type="term" value="F:carbonate dehydratase activity"/>
    <property type="evidence" value="ECO:0007669"/>
    <property type="project" value="UniProtKB-UniRule"/>
</dbReference>
<feature type="domain" description="Carboxysome Shell Carbonic Anhydrase N-terminal" evidence="16">
    <location>
        <begin position="48"/>
        <end position="140"/>
    </location>
</feature>
<reference evidence="18" key="1">
    <citation type="submission" date="2020-01" db="EMBL/GenBank/DDBJ databases">
        <title>Caldichromatium gen. nov., sp. nov., a thermophilic purple sulfur bacterium member of the family Chromatiaceae isolated from Nakabusa hot spring, Japan.</title>
        <authorList>
            <person name="Saini M.K."/>
            <person name="Hanada S."/>
            <person name="Tank M."/>
        </authorList>
    </citation>
    <scope>NUCLEOTIDE SEQUENCE [LARGE SCALE GENOMIC DNA]</scope>
    <source>
        <strain evidence="18">No.7</strain>
    </source>
</reference>
<comment type="similarity">
    <text evidence="9">Belongs to the beta-class carbonic anhydrase family. CsoSCA subfamily.</text>
</comment>
<evidence type="ECO:0000259" key="16">
    <source>
        <dbReference type="Pfam" id="PF20687"/>
    </source>
</evidence>
<dbReference type="InterPro" id="IPR048539">
    <property type="entry name" value="CsoSCA_cat"/>
</dbReference>
<dbReference type="Pfam" id="PF08936">
    <property type="entry name" value="CsoSCA_C"/>
    <property type="match status" value="1"/>
</dbReference>
<dbReference type="GO" id="GO:0031470">
    <property type="term" value="C:carboxysome"/>
    <property type="evidence" value="ECO:0007669"/>
    <property type="project" value="UniProtKB-SubCell"/>
</dbReference>
<dbReference type="RefSeq" id="WP_166272161.1">
    <property type="nucleotide sequence ID" value="NZ_CP048029.1"/>
</dbReference>
<dbReference type="AlphaFoldDB" id="A0A6G7VG60"/>
<protein>
    <recommendedName>
        <fullName evidence="10 13">Carboxysome shell carbonic anhydrase</fullName>
        <ecNumber evidence="2 13">4.2.1.1</ecNumber>
    </recommendedName>
</protein>
<keyword evidence="5" id="KW-0456">Lyase</keyword>
<evidence type="ECO:0000256" key="4">
    <source>
        <dbReference type="ARBA" id="ARBA00022833"/>
    </source>
</evidence>
<dbReference type="Gene3D" id="1.20.120.1310">
    <property type="entry name" value="Carboxysome Shell Carbonic Anhydrase, N-terminal helical domain"/>
    <property type="match status" value="1"/>
</dbReference>
<comment type="catalytic activity">
    <reaction evidence="12">
        <text>hydrogencarbonate + H(+) = CO2 + H2O</text>
        <dbReference type="Rhea" id="RHEA:10748"/>
        <dbReference type="ChEBI" id="CHEBI:15377"/>
        <dbReference type="ChEBI" id="CHEBI:15378"/>
        <dbReference type="ChEBI" id="CHEBI:16526"/>
        <dbReference type="ChEBI" id="CHEBI:17544"/>
        <dbReference type="EC" id="4.2.1.1"/>
    </reaction>
</comment>
<dbReference type="Proteomes" id="UP000502699">
    <property type="component" value="Chromosome"/>
</dbReference>
<evidence type="ECO:0000256" key="5">
    <source>
        <dbReference type="ARBA" id="ARBA00023239"/>
    </source>
</evidence>
<evidence type="ECO:0000256" key="10">
    <source>
        <dbReference type="ARBA" id="ARBA00024121"/>
    </source>
</evidence>
<evidence type="ECO:0000256" key="9">
    <source>
        <dbReference type="ARBA" id="ARBA00024021"/>
    </source>
</evidence>
<evidence type="ECO:0000259" key="15">
    <source>
        <dbReference type="Pfam" id="PF20686"/>
    </source>
</evidence>
<keyword evidence="6" id="KW-0120">Carbon dioxide fixation</keyword>
<keyword evidence="11" id="KW-1283">Bacterial microcompartment</keyword>
<dbReference type="NCBIfam" id="TIGR02701">
    <property type="entry name" value="shell_carb_anhy"/>
    <property type="match status" value="1"/>
</dbReference>
<dbReference type="InterPro" id="IPR043066">
    <property type="entry name" value="CsoSCA_C_sf"/>
</dbReference>
<dbReference type="KEGG" id="cjap:GWK36_14320"/>
<gene>
    <name evidence="17" type="ORF">GWK36_14320</name>
</gene>
<dbReference type="InterPro" id="IPR014074">
    <property type="entry name" value="Carboxysome_shell_carb_anhy"/>
</dbReference>